<keyword evidence="2" id="KW-0001">2Fe-2S</keyword>
<gene>
    <name evidence="9" type="ORF">ENE74_12990</name>
</gene>
<dbReference type="Proteomes" id="UP000282977">
    <property type="component" value="Unassembled WGS sequence"/>
</dbReference>
<dbReference type="CDD" id="cd03469">
    <property type="entry name" value="Rieske_RO_Alpha_N"/>
    <property type="match status" value="1"/>
</dbReference>
<comment type="cofactor">
    <cofactor evidence="1">
        <name>Fe cation</name>
        <dbReference type="ChEBI" id="CHEBI:24875"/>
    </cofactor>
</comment>
<keyword evidence="3" id="KW-0479">Metal-binding</keyword>
<proteinExistence type="predicted"/>
<dbReference type="InterPro" id="IPR017941">
    <property type="entry name" value="Rieske_2Fe-2S"/>
</dbReference>
<dbReference type="InterPro" id="IPR036922">
    <property type="entry name" value="Rieske_2Fe-2S_sf"/>
</dbReference>
<dbReference type="InterPro" id="IPR015881">
    <property type="entry name" value="ARHD_Rieske_2Fe_2S"/>
</dbReference>
<dbReference type="GO" id="GO:0016491">
    <property type="term" value="F:oxidoreductase activity"/>
    <property type="evidence" value="ECO:0007669"/>
    <property type="project" value="UniProtKB-KW"/>
</dbReference>
<evidence type="ECO:0000256" key="4">
    <source>
        <dbReference type="ARBA" id="ARBA00023002"/>
    </source>
</evidence>
<comment type="caution">
    <text evidence="9">The sequence shown here is derived from an EMBL/GenBank/DDBJ whole genome shotgun (WGS) entry which is preliminary data.</text>
</comment>
<evidence type="ECO:0000256" key="6">
    <source>
        <dbReference type="ARBA" id="ARBA00023014"/>
    </source>
</evidence>
<dbReference type="Gene3D" id="3.90.380.10">
    <property type="entry name" value="Naphthalene 1,2-dioxygenase Alpha Subunit, Chain A, domain 1"/>
    <property type="match status" value="2"/>
</dbReference>
<dbReference type="OrthoDB" id="7458380at2"/>
<keyword evidence="5" id="KW-0408">Iron</keyword>
<keyword evidence="6" id="KW-0411">Iron-sulfur</keyword>
<dbReference type="EMBL" id="RZUL01000004">
    <property type="protein sequence ID" value="RVT40354.1"/>
    <property type="molecule type" value="Genomic_DNA"/>
</dbReference>
<dbReference type="PROSITE" id="PS51296">
    <property type="entry name" value="RIESKE"/>
    <property type="match status" value="1"/>
</dbReference>
<name>A0A437J6C2_9SPHN</name>
<dbReference type="GO" id="GO:0005506">
    <property type="term" value="F:iron ion binding"/>
    <property type="evidence" value="ECO:0007669"/>
    <property type="project" value="InterPro"/>
</dbReference>
<keyword evidence="4" id="KW-0560">Oxidoreductase</keyword>
<evidence type="ECO:0000256" key="5">
    <source>
        <dbReference type="ARBA" id="ARBA00023004"/>
    </source>
</evidence>
<dbReference type="GO" id="GO:0051537">
    <property type="term" value="F:2 iron, 2 sulfur cluster binding"/>
    <property type="evidence" value="ECO:0007669"/>
    <property type="project" value="UniProtKB-KW"/>
</dbReference>
<keyword evidence="10" id="KW-1185">Reference proteome</keyword>
<evidence type="ECO:0000256" key="7">
    <source>
        <dbReference type="ARBA" id="ARBA00023027"/>
    </source>
</evidence>
<dbReference type="CDD" id="cd08887">
    <property type="entry name" value="RHO_alpha_C_3"/>
    <property type="match status" value="1"/>
</dbReference>
<dbReference type="AlphaFoldDB" id="A0A437J6C2"/>
<dbReference type="PROSITE" id="PS00570">
    <property type="entry name" value="RING_HYDROXYL_ALPHA"/>
    <property type="match status" value="1"/>
</dbReference>
<dbReference type="PRINTS" id="PR00090">
    <property type="entry name" value="RNGDIOXGNASE"/>
</dbReference>
<evidence type="ECO:0000259" key="8">
    <source>
        <dbReference type="PROSITE" id="PS51296"/>
    </source>
</evidence>
<sequence>MGYNDTIGREAEKMLEYVKTGTTDCADGTMEVPAAAYTDPAIFEREMAEIFMKLPLLAALTAEMPNPGDYKAMDLMGKPVLITRKTDGSVAAMLNVCTHRGMILKPEGHGNAKRLSCPYHGWTFVNDGKLLGVADPQKFGAICKEDRNLTRLPCVEAGGIIWVCLTPGMEIDIAAHLGGMLDDLNAYGLDQWHYCGSRRIHGANWKIAYDGYLEGYHFAAAHPETIHPRTFSNIMHFTALGPHMRVGYPQVRIEEALEALPRESWGNHENDGFDFVRTIFPNVSIFFAPEITQVAQLIPGPTADRNTTNLLFIRRDPPKDAADAEAIEGMMDWLSDVVDREDYGVGLQVQRGMESGAVPTVIFGRNERGNQYFHRTIDYYLSDDPNKVMPEL</sequence>
<dbReference type="Pfam" id="PF00848">
    <property type="entry name" value="Ring_hydroxyl_A"/>
    <property type="match status" value="1"/>
</dbReference>
<dbReference type="SUPFAM" id="SSF55961">
    <property type="entry name" value="Bet v1-like"/>
    <property type="match status" value="1"/>
</dbReference>
<reference evidence="9 10" key="1">
    <citation type="submission" date="2019-01" db="EMBL/GenBank/DDBJ databases">
        <authorList>
            <person name="Chen W.-M."/>
        </authorList>
    </citation>
    <scope>NUCLEOTIDE SEQUENCE [LARGE SCALE GENOMIC DNA]</scope>
    <source>
        <strain evidence="9 10">TLA-22</strain>
    </source>
</reference>
<evidence type="ECO:0000313" key="9">
    <source>
        <dbReference type="EMBL" id="RVT40354.1"/>
    </source>
</evidence>
<keyword evidence="7" id="KW-0520">NAD</keyword>
<dbReference type="SUPFAM" id="SSF50022">
    <property type="entry name" value="ISP domain"/>
    <property type="match status" value="1"/>
</dbReference>
<evidence type="ECO:0000256" key="3">
    <source>
        <dbReference type="ARBA" id="ARBA00022723"/>
    </source>
</evidence>
<dbReference type="PANTHER" id="PTHR43756:SF5">
    <property type="entry name" value="CHOLINE MONOOXYGENASE, CHLOROPLASTIC"/>
    <property type="match status" value="1"/>
</dbReference>
<protein>
    <submittedName>
        <fullName evidence="9">(2Fe-2S)-binding protein</fullName>
    </submittedName>
</protein>
<evidence type="ECO:0000256" key="1">
    <source>
        <dbReference type="ARBA" id="ARBA00001962"/>
    </source>
</evidence>
<evidence type="ECO:0000313" key="10">
    <source>
        <dbReference type="Proteomes" id="UP000282977"/>
    </source>
</evidence>
<dbReference type="PANTHER" id="PTHR43756">
    <property type="entry name" value="CHOLINE MONOOXYGENASE, CHLOROPLASTIC"/>
    <property type="match status" value="1"/>
</dbReference>
<organism evidence="9 10">
    <name type="scientific">Sphingobium algorifonticola</name>
    <dbReference type="NCBI Taxonomy" id="2008318"/>
    <lineage>
        <taxon>Bacteria</taxon>
        <taxon>Pseudomonadati</taxon>
        <taxon>Pseudomonadota</taxon>
        <taxon>Alphaproteobacteria</taxon>
        <taxon>Sphingomonadales</taxon>
        <taxon>Sphingomonadaceae</taxon>
        <taxon>Sphingobium</taxon>
    </lineage>
</organism>
<dbReference type="Gene3D" id="2.102.10.10">
    <property type="entry name" value="Rieske [2Fe-2S] iron-sulphur domain"/>
    <property type="match status" value="1"/>
</dbReference>
<feature type="domain" description="Rieske" evidence="8">
    <location>
        <begin position="57"/>
        <end position="163"/>
    </location>
</feature>
<dbReference type="InterPro" id="IPR015879">
    <property type="entry name" value="Ring_hydroxy_dOase_asu_C_dom"/>
</dbReference>
<dbReference type="InterPro" id="IPR001663">
    <property type="entry name" value="Rng_hydr_dOase-A"/>
</dbReference>
<evidence type="ECO:0000256" key="2">
    <source>
        <dbReference type="ARBA" id="ARBA00022714"/>
    </source>
</evidence>
<dbReference type="Pfam" id="PF00355">
    <property type="entry name" value="Rieske"/>
    <property type="match status" value="1"/>
</dbReference>
<accession>A0A437J6C2</accession>